<feature type="non-terminal residue" evidence="1">
    <location>
        <position position="44"/>
    </location>
</feature>
<gene>
    <name evidence="1" type="ORF">METZ01_LOCUS380435</name>
</gene>
<protein>
    <submittedName>
        <fullName evidence="1">Uncharacterized protein</fullName>
    </submittedName>
</protein>
<dbReference type="EMBL" id="UINC01140437">
    <property type="protein sequence ID" value="SVD27581.1"/>
    <property type="molecule type" value="Genomic_DNA"/>
</dbReference>
<dbReference type="PROSITE" id="PS51257">
    <property type="entry name" value="PROKAR_LIPOPROTEIN"/>
    <property type="match status" value="1"/>
</dbReference>
<sequence>MKNKLRQLIRFVVLLGIICSCVSDTESNLRPLVQDIPATVKPLA</sequence>
<accession>A0A382U1G9</accession>
<proteinExistence type="predicted"/>
<organism evidence="1">
    <name type="scientific">marine metagenome</name>
    <dbReference type="NCBI Taxonomy" id="408172"/>
    <lineage>
        <taxon>unclassified sequences</taxon>
        <taxon>metagenomes</taxon>
        <taxon>ecological metagenomes</taxon>
    </lineage>
</organism>
<name>A0A382U1G9_9ZZZZ</name>
<evidence type="ECO:0000313" key="1">
    <source>
        <dbReference type="EMBL" id="SVD27581.1"/>
    </source>
</evidence>
<reference evidence="1" key="1">
    <citation type="submission" date="2018-05" db="EMBL/GenBank/DDBJ databases">
        <authorList>
            <person name="Lanie J.A."/>
            <person name="Ng W.-L."/>
            <person name="Kazmierczak K.M."/>
            <person name="Andrzejewski T.M."/>
            <person name="Davidsen T.M."/>
            <person name="Wayne K.J."/>
            <person name="Tettelin H."/>
            <person name="Glass J.I."/>
            <person name="Rusch D."/>
            <person name="Podicherti R."/>
            <person name="Tsui H.-C.T."/>
            <person name="Winkler M.E."/>
        </authorList>
    </citation>
    <scope>NUCLEOTIDE SEQUENCE</scope>
</reference>
<dbReference type="AlphaFoldDB" id="A0A382U1G9"/>